<evidence type="ECO:0000256" key="7">
    <source>
        <dbReference type="RuleBase" id="RU004466"/>
    </source>
</evidence>
<dbReference type="PROSITE" id="PS00723">
    <property type="entry name" value="POLYPRENYL_SYNTHASE_1"/>
    <property type="match status" value="1"/>
</dbReference>
<comment type="caution">
    <text evidence="8">The sequence shown here is derived from an EMBL/GenBank/DDBJ whole genome shotgun (WGS) entry which is preliminary data.</text>
</comment>
<dbReference type="SFLD" id="SFLDS00005">
    <property type="entry name" value="Isoprenoid_Synthase_Type_I"/>
    <property type="match status" value="1"/>
</dbReference>
<gene>
    <name evidence="8" type="ORF">BXY39_1032</name>
</gene>
<keyword evidence="9" id="KW-1185">Reference proteome</keyword>
<dbReference type="GO" id="GO:0004659">
    <property type="term" value="F:prenyltransferase activity"/>
    <property type="evidence" value="ECO:0007669"/>
    <property type="project" value="InterPro"/>
</dbReference>
<name>A0A3M0CND9_9PROT</name>
<dbReference type="PANTHER" id="PTHR43281">
    <property type="entry name" value="FARNESYL DIPHOSPHATE SYNTHASE"/>
    <property type="match status" value="1"/>
</dbReference>
<dbReference type="FunFam" id="1.10.600.10:FF:000001">
    <property type="entry name" value="Geranylgeranyl diphosphate synthase"/>
    <property type="match status" value="1"/>
</dbReference>
<dbReference type="PANTHER" id="PTHR43281:SF1">
    <property type="entry name" value="FARNESYL DIPHOSPHATE SYNTHASE"/>
    <property type="match status" value="1"/>
</dbReference>
<organism evidence="8 9">
    <name type="scientific">Eilatimonas milleporae</name>
    <dbReference type="NCBI Taxonomy" id="911205"/>
    <lineage>
        <taxon>Bacteria</taxon>
        <taxon>Pseudomonadati</taxon>
        <taxon>Pseudomonadota</taxon>
        <taxon>Alphaproteobacteria</taxon>
        <taxon>Kordiimonadales</taxon>
        <taxon>Kordiimonadaceae</taxon>
        <taxon>Eilatimonas</taxon>
    </lineage>
</organism>
<dbReference type="RefSeq" id="WP_121937770.1">
    <property type="nucleotide sequence ID" value="NZ_REFR01000010.1"/>
</dbReference>
<dbReference type="PROSITE" id="PS00444">
    <property type="entry name" value="POLYPRENYL_SYNTHASE_2"/>
    <property type="match status" value="1"/>
</dbReference>
<dbReference type="SFLD" id="SFLDG01017">
    <property type="entry name" value="Polyprenyl_Transferase_Like"/>
    <property type="match status" value="1"/>
</dbReference>
<dbReference type="InParanoid" id="A0A3M0CND9"/>
<comment type="similarity">
    <text evidence="2 7">Belongs to the FPP/GGPP synthase family.</text>
</comment>
<accession>A0A3M0CND9</accession>
<evidence type="ECO:0000256" key="5">
    <source>
        <dbReference type="ARBA" id="ARBA00022842"/>
    </source>
</evidence>
<dbReference type="InterPro" id="IPR000092">
    <property type="entry name" value="Polyprenyl_synt"/>
</dbReference>
<dbReference type="FunCoup" id="A0A3M0CND9">
    <property type="interactions" value="368"/>
</dbReference>
<evidence type="ECO:0000256" key="4">
    <source>
        <dbReference type="ARBA" id="ARBA00022723"/>
    </source>
</evidence>
<dbReference type="OrthoDB" id="9805316at2"/>
<dbReference type="InterPro" id="IPR053378">
    <property type="entry name" value="Prenyl_diphosphate_synthase"/>
</dbReference>
<dbReference type="InterPro" id="IPR033749">
    <property type="entry name" value="Polyprenyl_synt_CS"/>
</dbReference>
<evidence type="ECO:0000313" key="8">
    <source>
        <dbReference type="EMBL" id="RMB08399.1"/>
    </source>
</evidence>
<reference evidence="8 9" key="1">
    <citation type="submission" date="2018-10" db="EMBL/GenBank/DDBJ databases">
        <title>Genomic Encyclopedia of Archaeal and Bacterial Type Strains, Phase II (KMG-II): from individual species to whole genera.</title>
        <authorList>
            <person name="Goeker M."/>
        </authorList>
    </citation>
    <scope>NUCLEOTIDE SEQUENCE [LARGE SCALE GENOMIC DNA]</scope>
    <source>
        <strain evidence="8 9">DSM 25217</strain>
    </source>
</reference>
<evidence type="ECO:0000313" key="9">
    <source>
        <dbReference type="Proteomes" id="UP000271227"/>
    </source>
</evidence>
<protein>
    <submittedName>
        <fullName evidence="8">Farnesyl-diphosphate synthase</fullName>
    </submittedName>
</protein>
<proteinExistence type="inferred from homology"/>
<dbReference type="Proteomes" id="UP000271227">
    <property type="component" value="Unassembled WGS sequence"/>
</dbReference>
<dbReference type="GO" id="GO:0046872">
    <property type="term" value="F:metal ion binding"/>
    <property type="evidence" value="ECO:0007669"/>
    <property type="project" value="UniProtKB-KW"/>
</dbReference>
<evidence type="ECO:0000256" key="3">
    <source>
        <dbReference type="ARBA" id="ARBA00022679"/>
    </source>
</evidence>
<dbReference type="CDD" id="cd00685">
    <property type="entry name" value="Trans_IPPS_HT"/>
    <property type="match status" value="1"/>
</dbReference>
<comment type="cofactor">
    <cofactor evidence="1">
        <name>Mg(2+)</name>
        <dbReference type="ChEBI" id="CHEBI:18420"/>
    </cofactor>
</comment>
<evidence type="ECO:0000256" key="6">
    <source>
        <dbReference type="ARBA" id="ARBA00023229"/>
    </source>
</evidence>
<dbReference type="GO" id="GO:0005737">
    <property type="term" value="C:cytoplasm"/>
    <property type="evidence" value="ECO:0007669"/>
    <property type="project" value="UniProtKB-ARBA"/>
</dbReference>
<dbReference type="InterPro" id="IPR008949">
    <property type="entry name" value="Isoprenoid_synthase_dom_sf"/>
</dbReference>
<dbReference type="NCBIfam" id="NF045485">
    <property type="entry name" value="FPPsyn"/>
    <property type="match status" value="1"/>
</dbReference>
<dbReference type="AlphaFoldDB" id="A0A3M0CND9"/>
<dbReference type="Pfam" id="PF00348">
    <property type="entry name" value="polyprenyl_synt"/>
    <property type="match status" value="1"/>
</dbReference>
<evidence type="ECO:0000256" key="2">
    <source>
        <dbReference type="ARBA" id="ARBA00006706"/>
    </source>
</evidence>
<keyword evidence="5" id="KW-0460">Magnesium</keyword>
<dbReference type="GO" id="GO:0016114">
    <property type="term" value="P:terpenoid biosynthetic process"/>
    <property type="evidence" value="ECO:0007669"/>
    <property type="project" value="UniProtKB-ARBA"/>
</dbReference>
<evidence type="ECO:0000256" key="1">
    <source>
        <dbReference type="ARBA" id="ARBA00001946"/>
    </source>
</evidence>
<dbReference type="Gene3D" id="1.10.600.10">
    <property type="entry name" value="Farnesyl Diphosphate Synthase"/>
    <property type="match status" value="1"/>
</dbReference>
<keyword evidence="6" id="KW-0414">Isoprene biosynthesis</keyword>
<sequence length="298" mass="32259">MTGTNPLLQALKATSGAVERVLDPMLAVPDGPEARVVDAMRYAIFSPGKRLRPFLVLASSELFDVNRQQALRVAAAIECVHTYSLIHDDLPAMDDDDVRRGRPTVHKAFDDATAILAGDALLTLAFDILVDEKTHKDKGVRLELVRTLAQASGHHGMVGGQMIDITAGDHELDEAAIYRLQQMKTGALISASAEAGAILGRAEKRERHSLQGYARDLGLAFQIADDLLDVEGDPMIMGKAAQKDGRQGKATLVALMGAGRARQQAHMLAEQAIEHLSLFDERASLLRAVAQFVISRRA</sequence>
<keyword evidence="3 7" id="KW-0808">Transferase</keyword>
<dbReference type="EMBL" id="REFR01000010">
    <property type="protein sequence ID" value="RMB08399.1"/>
    <property type="molecule type" value="Genomic_DNA"/>
</dbReference>
<keyword evidence="4" id="KW-0479">Metal-binding</keyword>
<dbReference type="SUPFAM" id="SSF48576">
    <property type="entry name" value="Terpenoid synthases"/>
    <property type="match status" value="1"/>
</dbReference>